<evidence type="ECO:0000313" key="2">
    <source>
        <dbReference type="EMBL" id="KAB5514741.1"/>
    </source>
</evidence>
<protein>
    <submittedName>
        <fullName evidence="2">Uncharacterized protein</fullName>
    </submittedName>
</protein>
<comment type="caution">
    <text evidence="2">The sequence shown here is derived from an EMBL/GenBank/DDBJ whole genome shotgun (WGS) entry which is preliminary data.</text>
</comment>
<feature type="transmembrane region" description="Helical" evidence="1">
    <location>
        <begin position="228"/>
        <end position="250"/>
    </location>
</feature>
<dbReference type="AlphaFoldDB" id="A0A5N5J6D9"/>
<name>A0A5N5J6D9_9ROSI</name>
<keyword evidence="1" id="KW-0812">Transmembrane</keyword>
<keyword evidence="1" id="KW-0472">Membrane</keyword>
<keyword evidence="1" id="KW-1133">Transmembrane helix</keyword>
<dbReference type="EMBL" id="VDCV01000018">
    <property type="protein sequence ID" value="KAB5514741.1"/>
    <property type="molecule type" value="Genomic_DNA"/>
</dbReference>
<organism evidence="2 3">
    <name type="scientific">Salix brachista</name>
    <dbReference type="NCBI Taxonomy" id="2182728"/>
    <lineage>
        <taxon>Eukaryota</taxon>
        <taxon>Viridiplantae</taxon>
        <taxon>Streptophyta</taxon>
        <taxon>Embryophyta</taxon>
        <taxon>Tracheophyta</taxon>
        <taxon>Spermatophyta</taxon>
        <taxon>Magnoliopsida</taxon>
        <taxon>eudicotyledons</taxon>
        <taxon>Gunneridae</taxon>
        <taxon>Pentapetalae</taxon>
        <taxon>rosids</taxon>
        <taxon>fabids</taxon>
        <taxon>Malpighiales</taxon>
        <taxon>Salicaceae</taxon>
        <taxon>Saliceae</taxon>
        <taxon>Salix</taxon>
    </lineage>
</organism>
<reference evidence="3" key="1">
    <citation type="journal article" date="2019" name="Gigascience">
        <title>De novo genome assembly of the endangered Acer yangbiense, a plant species with extremely small populations endemic to Yunnan Province, China.</title>
        <authorList>
            <person name="Yang J."/>
            <person name="Wariss H.M."/>
            <person name="Tao L."/>
            <person name="Zhang R."/>
            <person name="Yun Q."/>
            <person name="Hollingsworth P."/>
            <person name="Dao Z."/>
            <person name="Luo G."/>
            <person name="Guo H."/>
            <person name="Ma Y."/>
            <person name="Sun W."/>
        </authorList>
    </citation>
    <scope>NUCLEOTIDE SEQUENCE [LARGE SCALE GENOMIC DNA]</scope>
    <source>
        <strain evidence="3">cv. br00</strain>
    </source>
</reference>
<sequence length="288" mass="33641">MALRKLYNEIKVLKVKELPDHVKPMLSIDYVKKAVQRGMDNYHAKYIETSSIDPLLHVCYGGMVLSYLIALPEERRHLEHQQHAKEHGDLFVGFNVRERGSICLEFVFWDFHLVGVLHMSVECLSFPRWIYRVIGCGLMCYLFKKFGVREEEAWGWWKRAWWEILDYTKFGYKLCDACSILLSEYWLCSFLREPLRFILNFLLNPLYALLVLVVIIRRLEGLKRDRDSVNLLEAALVTIYLLGVFFLGAMPCCVDFPHFPRANSGSSNFVVLRQQALIAQPLISPFLL</sequence>
<dbReference type="PANTHER" id="PTHR36059:SF2">
    <property type="entry name" value="OS02G0175800 PROTEIN"/>
    <property type="match status" value="1"/>
</dbReference>
<dbReference type="Proteomes" id="UP000326939">
    <property type="component" value="Chromosome 18"/>
</dbReference>
<evidence type="ECO:0000313" key="3">
    <source>
        <dbReference type="Proteomes" id="UP000326939"/>
    </source>
</evidence>
<dbReference type="PANTHER" id="PTHR36059">
    <property type="entry name" value="OS02G0175800 PROTEIN"/>
    <property type="match status" value="1"/>
</dbReference>
<proteinExistence type="predicted"/>
<feature type="transmembrane region" description="Helical" evidence="1">
    <location>
        <begin position="197"/>
        <end position="216"/>
    </location>
</feature>
<evidence type="ECO:0000256" key="1">
    <source>
        <dbReference type="SAM" id="Phobius"/>
    </source>
</evidence>
<accession>A0A5N5J6D9</accession>
<keyword evidence="3" id="KW-1185">Reference proteome</keyword>
<gene>
    <name evidence="2" type="ORF">DKX38_028647</name>
</gene>